<name>A0A250VVQ9_STROL</name>
<dbReference type="RefSeq" id="WP_067384869.1">
    <property type="nucleotide sequence ID" value="NZ_BDQI01000046.1"/>
</dbReference>
<keyword evidence="1" id="KW-0812">Transmembrane</keyword>
<dbReference type="Proteomes" id="UP000217446">
    <property type="component" value="Unassembled WGS sequence"/>
</dbReference>
<evidence type="ECO:0000313" key="3">
    <source>
        <dbReference type="Proteomes" id="UP000217446"/>
    </source>
</evidence>
<dbReference type="AlphaFoldDB" id="A0A250VVQ9"/>
<gene>
    <name evidence="2" type="ORF">SO3561_09730</name>
</gene>
<proteinExistence type="predicted"/>
<keyword evidence="1" id="KW-0472">Membrane</keyword>
<evidence type="ECO:0000313" key="2">
    <source>
        <dbReference type="EMBL" id="GAX58159.1"/>
    </source>
</evidence>
<feature type="transmembrane region" description="Helical" evidence="1">
    <location>
        <begin position="35"/>
        <end position="54"/>
    </location>
</feature>
<protein>
    <submittedName>
        <fullName evidence="2">Uncharacterized protein</fullName>
    </submittedName>
</protein>
<feature type="transmembrane region" description="Helical" evidence="1">
    <location>
        <begin position="61"/>
        <end position="79"/>
    </location>
</feature>
<comment type="caution">
    <text evidence="2">The sequence shown here is derived from an EMBL/GenBank/DDBJ whole genome shotgun (WGS) entry which is preliminary data.</text>
</comment>
<dbReference type="EMBL" id="BDQI01000046">
    <property type="protein sequence ID" value="GAX58159.1"/>
    <property type="molecule type" value="Genomic_DNA"/>
</dbReference>
<feature type="transmembrane region" description="Helical" evidence="1">
    <location>
        <begin position="12"/>
        <end position="29"/>
    </location>
</feature>
<reference evidence="3" key="1">
    <citation type="submission" date="2017-05" db="EMBL/GenBank/DDBJ databases">
        <title>Streptomyces olivochromogenes NBRC 3561 whole genome shotgun sequence.</title>
        <authorList>
            <person name="Dohra H."/>
            <person name="Kodani S."/>
        </authorList>
    </citation>
    <scope>NUCLEOTIDE SEQUENCE [LARGE SCALE GENOMIC DNA]</scope>
    <source>
        <strain evidence="3">NBRC 3561</strain>
    </source>
</reference>
<dbReference type="STRING" id="1963.AQJ27_48545"/>
<keyword evidence="3" id="KW-1185">Reference proteome</keyword>
<organism evidence="2 3">
    <name type="scientific">Streptomyces olivochromogenes</name>
    <dbReference type="NCBI Taxonomy" id="1963"/>
    <lineage>
        <taxon>Bacteria</taxon>
        <taxon>Bacillati</taxon>
        <taxon>Actinomycetota</taxon>
        <taxon>Actinomycetes</taxon>
        <taxon>Kitasatosporales</taxon>
        <taxon>Streptomycetaceae</taxon>
        <taxon>Streptomyces</taxon>
    </lineage>
</organism>
<keyword evidence="1" id="KW-1133">Transmembrane helix</keyword>
<sequence>MTAGWGARTVRAAVFAAVCVLLAALGHVLMSGSTVPWWTMAAGFAATTGVGWCLAGRERGLALVVPAAVVAQGALHSAFSLAQSAASGAGTGSVAHAMSGMSMGSTSMDAMDMGSMGPVSTGSSEHAEHLGQLAHGVGGTSSFGMLAAHALAAVLSGLWLAYGERAAFRVLRAVAGWLAAPLRLSLALPAPPRRPRLRPTRERSERVPRLPLAHTIISRGPPAGIAVA</sequence>
<evidence type="ECO:0000256" key="1">
    <source>
        <dbReference type="SAM" id="Phobius"/>
    </source>
</evidence>
<accession>A0A250VVQ9</accession>
<feature type="transmembrane region" description="Helical" evidence="1">
    <location>
        <begin position="143"/>
        <end position="162"/>
    </location>
</feature>